<reference evidence="11 12" key="1">
    <citation type="submission" date="2024-05" db="EMBL/GenBank/DDBJ databases">
        <authorList>
            <person name="Wallberg A."/>
        </authorList>
    </citation>
    <scope>NUCLEOTIDE SEQUENCE [LARGE SCALE GENOMIC DNA]</scope>
</reference>
<evidence type="ECO:0000256" key="7">
    <source>
        <dbReference type="SAM" id="Coils"/>
    </source>
</evidence>
<feature type="compositionally biased region" description="Basic and acidic residues" evidence="8">
    <location>
        <begin position="810"/>
        <end position="821"/>
    </location>
</feature>
<evidence type="ECO:0000256" key="6">
    <source>
        <dbReference type="ARBA" id="ARBA00023242"/>
    </source>
</evidence>
<protein>
    <recommendedName>
        <fullName evidence="13">Serologically defined colon cancer antigen 1</fullName>
    </recommendedName>
</protein>
<dbReference type="Pfam" id="PF11923">
    <property type="entry name" value="NFACT-C"/>
    <property type="match status" value="1"/>
</dbReference>
<keyword evidence="5 7" id="KW-0175">Coiled coil</keyword>
<dbReference type="PANTHER" id="PTHR15239">
    <property type="entry name" value="NUCLEAR EXPORT MEDIATOR FACTOR NEMF"/>
    <property type="match status" value="1"/>
</dbReference>
<dbReference type="Pfam" id="PF05670">
    <property type="entry name" value="NFACT-R_1"/>
    <property type="match status" value="1"/>
</dbReference>
<evidence type="ECO:0000256" key="5">
    <source>
        <dbReference type="ARBA" id="ARBA00023054"/>
    </source>
</evidence>
<dbReference type="InterPro" id="IPR021846">
    <property type="entry name" value="NFACT-C"/>
</dbReference>
<comment type="subcellular location">
    <subcellularLocation>
        <location evidence="2">Cytoplasm</location>
    </subcellularLocation>
    <subcellularLocation>
        <location evidence="1">Nucleus</location>
    </subcellularLocation>
</comment>
<feature type="compositionally biased region" description="Polar residues" evidence="8">
    <location>
        <begin position="924"/>
        <end position="936"/>
    </location>
</feature>
<evidence type="ECO:0000256" key="3">
    <source>
        <dbReference type="ARBA" id="ARBA00008318"/>
    </source>
</evidence>
<feature type="compositionally biased region" description="Basic residues" evidence="8">
    <location>
        <begin position="849"/>
        <end position="859"/>
    </location>
</feature>
<dbReference type="FunFam" id="2.30.310.10:FF:000001">
    <property type="entry name" value="Nuclear export mediator factor Nemf"/>
    <property type="match status" value="1"/>
</dbReference>
<dbReference type="NCBIfam" id="NF041120">
    <property type="entry name" value="RqcH_arch"/>
    <property type="match status" value="1"/>
</dbReference>
<comment type="similarity">
    <text evidence="3">Belongs to the NEMF family.</text>
</comment>
<dbReference type="PANTHER" id="PTHR15239:SF6">
    <property type="entry name" value="RIBOSOME QUALITY CONTROL COMPLEX SUBUNIT NEMF"/>
    <property type="match status" value="1"/>
</dbReference>
<dbReference type="Pfam" id="PF05833">
    <property type="entry name" value="NFACT_N"/>
    <property type="match status" value="1"/>
</dbReference>
<evidence type="ECO:0000256" key="2">
    <source>
        <dbReference type="ARBA" id="ARBA00004496"/>
    </source>
</evidence>
<feature type="compositionally biased region" description="Polar residues" evidence="8">
    <location>
        <begin position="899"/>
        <end position="916"/>
    </location>
</feature>
<keyword evidence="6" id="KW-0539">Nucleus</keyword>
<dbReference type="GO" id="GO:1990112">
    <property type="term" value="C:RQC complex"/>
    <property type="evidence" value="ECO:0007669"/>
    <property type="project" value="TreeGrafter"/>
</dbReference>
<dbReference type="InterPro" id="IPR051608">
    <property type="entry name" value="RQC_Subunit_NEMF"/>
</dbReference>
<proteinExistence type="inferred from homology"/>
<evidence type="ECO:0000313" key="11">
    <source>
        <dbReference type="EMBL" id="CAL4114173.1"/>
    </source>
</evidence>
<keyword evidence="4" id="KW-0963">Cytoplasm</keyword>
<evidence type="ECO:0000259" key="10">
    <source>
        <dbReference type="Pfam" id="PF11923"/>
    </source>
</evidence>
<feature type="compositionally biased region" description="Basic and acidic residues" evidence="8">
    <location>
        <begin position="692"/>
        <end position="705"/>
    </location>
</feature>
<feature type="coiled-coil region" evidence="7">
    <location>
        <begin position="312"/>
        <end position="346"/>
    </location>
</feature>
<dbReference type="GO" id="GO:0005634">
    <property type="term" value="C:nucleus"/>
    <property type="evidence" value="ECO:0007669"/>
    <property type="project" value="UniProtKB-SubCell"/>
</dbReference>
<feature type="region of interest" description="Disordered" evidence="8">
    <location>
        <begin position="674"/>
        <end position="724"/>
    </location>
</feature>
<evidence type="ECO:0008006" key="13">
    <source>
        <dbReference type="Google" id="ProtNLM"/>
    </source>
</evidence>
<feature type="domain" description="NFACT protein C-terminal" evidence="10">
    <location>
        <begin position="959"/>
        <end position="1050"/>
    </location>
</feature>
<keyword evidence="12" id="KW-1185">Reference proteome</keyword>
<feature type="domain" description="NFACT RNA-binding" evidence="9">
    <location>
        <begin position="510"/>
        <end position="620"/>
    </location>
</feature>
<organism evidence="11 12">
    <name type="scientific">Meganyctiphanes norvegica</name>
    <name type="common">Northern krill</name>
    <name type="synonym">Thysanopoda norvegica</name>
    <dbReference type="NCBI Taxonomy" id="48144"/>
    <lineage>
        <taxon>Eukaryota</taxon>
        <taxon>Metazoa</taxon>
        <taxon>Ecdysozoa</taxon>
        <taxon>Arthropoda</taxon>
        <taxon>Crustacea</taxon>
        <taxon>Multicrustacea</taxon>
        <taxon>Malacostraca</taxon>
        <taxon>Eumalacostraca</taxon>
        <taxon>Eucarida</taxon>
        <taxon>Euphausiacea</taxon>
        <taxon>Euphausiidae</taxon>
        <taxon>Meganyctiphanes</taxon>
    </lineage>
</organism>
<evidence type="ECO:0000256" key="8">
    <source>
        <dbReference type="SAM" id="MobiDB-lite"/>
    </source>
</evidence>
<dbReference type="GO" id="GO:0000049">
    <property type="term" value="F:tRNA binding"/>
    <property type="evidence" value="ECO:0007669"/>
    <property type="project" value="TreeGrafter"/>
</dbReference>
<dbReference type="AlphaFoldDB" id="A0AAV2R3S4"/>
<name>A0AAV2R3S4_MEGNR</name>
<dbReference type="GO" id="GO:1990116">
    <property type="term" value="P:ribosome-associated ubiquitin-dependent protein catabolic process"/>
    <property type="evidence" value="ECO:0007669"/>
    <property type="project" value="TreeGrafter"/>
</dbReference>
<dbReference type="Gene3D" id="2.30.310.10">
    <property type="entry name" value="ibrinogen binding protein from staphylococcus aureus domain"/>
    <property type="match status" value="1"/>
</dbReference>
<accession>A0AAV2R3S4</accession>
<dbReference type="InterPro" id="IPR008532">
    <property type="entry name" value="NFACT_RNA-bd"/>
</dbReference>
<dbReference type="GO" id="GO:0005737">
    <property type="term" value="C:cytoplasm"/>
    <property type="evidence" value="ECO:0007669"/>
    <property type="project" value="UniProtKB-SubCell"/>
</dbReference>
<evidence type="ECO:0000259" key="9">
    <source>
        <dbReference type="Pfam" id="PF05670"/>
    </source>
</evidence>
<feature type="compositionally biased region" description="Low complexity" evidence="8">
    <location>
        <begin position="874"/>
        <end position="883"/>
    </location>
</feature>
<dbReference type="GO" id="GO:0072344">
    <property type="term" value="P:rescue of stalled ribosome"/>
    <property type="evidence" value="ECO:0007669"/>
    <property type="project" value="TreeGrafter"/>
</dbReference>
<feature type="compositionally biased region" description="Polar residues" evidence="8">
    <location>
        <begin position="822"/>
        <end position="832"/>
    </location>
</feature>
<evidence type="ECO:0000256" key="4">
    <source>
        <dbReference type="ARBA" id="ARBA00022490"/>
    </source>
</evidence>
<feature type="compositionally biased region" description="Acidic residues" evidence="8">
    <location>
        <begin position="674"/>
        <end position="691"/>
    </location>
</feature>
<dbReference type="EMBL" id="CAXKWB010015664">
    <property type="protein sequence ID" value="CAL4114173.1"/>
    <property type="molecule type" value="Genomic_DNA"/>
</dbReference>
<feature type="region of interest" description="Disordered" evidence="8">
    <location>
        <begin position="1034"/>
        <end position="1064"/>
    </location>
</feature>
<dbReference type="Proteomes" id="UP001497623">
    <property type="component" value="Unassembled WGS sequence"/>
</dbReference>
<gene>
    <name evidence="11" type="ORF">MNOR_LOCUS20347</name>
</gene>
<comment type="caution">
    <text evidence="11">The sequence shown here is derived from an EMBL/GenBank/DDBJ whole genome shotgun (WGS) entry which is preliminary data.</text>
</comment>
<evidence type="ECO:0000256" key="1">
    <source>
        <dbReference type="ARBA" id="ARBA00004123"/>
    </source>
</evidence>
<feature type="compositionally biased region" description="Acidic residues" evidence="8">
    <location>
        <begin position="945"/>
        <end position="954"/>
    </location>
</feature>
<sequence length="1064" mass="120150">MKNTYTTVDIMAIVSELKKIQGMRVVQVYDIDHKTYLIKLQAPPDKKCVLLLESAARIHTTEFDWPKSPAPSGFSMKLRKHIRNKRLEWVHQMGVDRIVDLKFGQAEAEHHLIVELYDRGNIVLTNSSYTILNILRTRKDGEETRFAVGEQYPVDKVRQAKPSPSLEQLKTALSSAKDNTPLKKILNPMLDCGGGVVEHQLLVAGFPVGAKLGRDLKLDGDLTSLHNAITAAQATVTDVNSNVQPQGYIIKKVEERHRADGTVEPIAIYQDFHPFLYSQYTDLPHDAFPSFNQACDEFYSKVEASKIDKIAVQKEREALKKLENIKRDHEKRIEELNRKQEENVMKGQLIELNQQLVEGALLVVRSYVANQVDWREIKELVCEAAARGHPAAEAIKDLKLNSNTITLWLADPYDCDEDDLLLDSDEEREEGNESGKTRPMSIDIDLDLSALANARKYYDEKRHAALKEQKTIAASSKALKSAEKQTRQTLKEVAAITNINKARKIHWFEKYLWFITSENFLVIAGRDSQTNEQVVKRHLKPRDVYVHADLHGAASVIVKNHTDKDVPPTSLHEAGIMATCNSKAWDEKVVTSAWWVWGDQVSKTAPSGEYLTTGSFMIRGKKNFLPPSHLVYGFGFLFRLEEGSVERHLGERKVRSTEENDKLRQDIQELSLEDIQEDDDEIKLEDNENEDDNTKENIKESIKVDADEDGNEEIKSENESTENQKNIISSVKQEVTGEKKNQSEKIEEVEFPDTVVEMSHISGDQFALRPRTVSSNSQGETDNIKVADDEYVVYLGDNQPVVVKKRKNIKIPDEKNTRSKPNEQNYQQQGRSNVDKGDDGGNKVGQAKRGQRGKAKKIKDKYGDQDEEERELRMQLLQSAGTGKADKKSKGKKGKGTTVQHGHQQNKGKSAEQKPQNKIKDASDTNPTDTDIQSKQSENEKKIVDDEEEEEDDSQQLADDINIINSLTAIPTSEDEILYAVPVCAPYTTMTNYRYKVKLTPGPGKKGKATKQAVSHFMSDKESSTRDKDLLRAVRDTDLSRNLPGKVKVSAPNMSKTKAKSKKK</sequence>
<feature type="region of interest" description="Disordered" evidence="8">
    <location>
        <begin position="806"/>
        <end position="960"/>
    </location>
</feature>
<dbReference type="GO" id="GO:0043023">
    <property type="term" value="F:ribosomal large subunit binding"/>
    <property type="evidence" value="ECO:0007669"/>
    <property type="project" value="TreeGrafter"/>
</dbReference>
<evidence type="ECO:0000313" key="12">
    <source>
        <dbReference type="Proteomes" id="UP001497623"/>
    </source>
</evidence>